<evidence type="ECO:0000313" key="5">
    <source>
        <dbReference type="EMBL" id="MBI3013488.1"/>
    </source>
</evidence>
<dbReference type="EMBL" id="JACPSX010000002">
    <property type="protein sequence ID" value="MBI3013488.1"/>
    <property type="molecule type" value="Genomic_DNA"/>
</dbReference>
<gene>
    <name evidence="5" type="ORF">HYY65_00150</name>
</gene>
<dbReference type="AlphaFoldDB" id="A0A932GM81"/>
<protein>
    <submittedName>
        <fullName evidence="5">ABC transporter substrate-binding protein</fullName>
    </submittedName>
</protein>
<comment type="caution">
    <text evidence="5">The sequence shown here is derived from an EMBL/GenBank/DDBJ whole genome shotgun (WGS) entry which is preliminary data.</text>
</comment>
<dbReference type="Gene3D" id="3.40.190.10">
    <property type="entry name" value="Periplasmic binding protein-like II"/>
    <property type="match status" value="1"/>
</dbReference>
<dbReference type="PANTHER" id="PTHR30024:SF47">
    <property type="entry name" value="TAURINE-BINDING PERIPLASMIC PROTEIN"/>
    <property type="match status" value="1"/>
</dbReference>
<dbReference type="InterPro" id="IPR015168">
    <property type="entry name" value="SsuA/THI5"/>
</dbReference>
<comment type="subcellular location">
    <subcellularLocation>
        <location evidence="1">Periplasm</location>
    </subcellularLocation>
</comment>
<reference evidence="5" key="1">
    <citation type="submission" date="2020-07" db="EMBL/GenBank/DDBJ databases">
        <title>Huge and variable diversity of episymbiotic CPR bacteria and DPANN archaea in groundwater ecosystems.</title>
        <authorList>
            <person name="He C.Y."/>
            <person name="Keren R."/>
            <person name="Whittaker M."/>
            <person name="Farag I.F."/>
            <person name="Doudna J."/>
            <person name="Cate J.H.D."/>
            <person name="Banfield J.F."/>
        </authorList>
    </citation>
    <scope>NUCLEOTIDE SEQUENCE</scope>
    <source>
        <strain evidence="5">NC_groundwater_717_Ag_S-0.2um_59_8</strain>
    </source>
</reference>
<name>A0A932GM81_UNCTE</name>
<organism evidence="5 6">
    <name type="scientific">Tectimicrobiota bacterium</name>
    <dbReference type="NCBI Taxonomy" id="2528274"/>
    <lineage>
        <taxon>Bacteria</taxon>
        <taxon>Pseudomonadati</taxon>
        <taxon>Nitrospinota/Tectimicrobiota group</taxon>
        <taxon>Candidatus Tectimicrobiota</taxon>
    </lineage>
</organism>
<dbReference type="Pfam" id="PF09084">
    <property type="entry name" value="NMT1"/>
    <property type="match status" value="1"/>
</dbReference>
<dbReference type="GO" id="GO:0042597">
    <property type="term" value="C:periplasmic space"/>
    <property type="evidence" value="ECO:0007669"/>
    <property type="project" value="UniProtKB-SubCell"/>
</dbReference>
<evidence type="ECO:0000256" key="3">
    <source>
        <dbReference type="ARBA" id="ARBA00022729"/>
    </source>
</evidence>
<dbReference type="Proteomes" id="UP000741360">
    <property type="component" value="Unassembled WGS sequence"/>
</dbReference>
<keyword evidence="3" id="KW-0732">Signal</keyword>
<evidence type="ECO:0000313" key="6">
    <source>
        <dbReference type="Proteomes" id="UP000741360"/>
    </source>
</evidence>
<dbReference type="PANTHER" id="PTHR30024">
    <property type="entry name" value="ALIPHATIC SULFONATES-BINDING PROTEIN-RELATED"/>
    <property type="match status" value="1"/>
</dbReference>
<evidence type="ECO:0000256" key="1">
    <source>
        <dbReference type="ARBA" id="ARBA00004418"/>
    </source>
</evidence>
<comment type="similarity">
    <text evidence="2">Belongs to the bacterial solute-binding protein SsuA/TauA family.</text>
</comment>
<accession>A0A932GM81</accession>
<evidence type="ECO:0000259" key="4">
    <source>
        <dbReference type="Pfam" id="PF09084"/>
    </source>
</evidence>
<feature type="domain" description="SsuA/THI5-like" evidence="4">
    <location>
        <begin position="57"/>
        <end position="257"/>
    </location>
</feature>
<dbReference type="SUPFAM" id="SSF53850">
    <property type="entry name" value="Periplasmic binding protein-like II"/>
    <property type="match status" value="1"/>
</dbReference>
<proteinExistence type="inferred from homology"/>
<evidence type="ECO:0000256" key="2">
    <source>
        <dbReference type="ARBA" id="ARBA00010742"/>
    </source>
</evidence>
<sequence>MDRDRRIAGAFCTLVAFVLFAGSTWAQDLKKVTVSTTSAGAAAGLISKIIDGRGLDKKHGLAIDFKYFDPAKGEEAVFFKTVDAGIFAPVSAARANLKGQKVQIFHPIMLSHFSILVPPESPLRTVDDLKGKKLGLLARVSAMYTSFATIVKMRGGDVEKDYKLTFGTPQALNAFLLRKDVDAIGQFDANTSKLIAANQARETATFNDLWRSETGQPLLIIGIAAHKGWIDKNLEAARGLGRAFTEGVRMLKTNPAKIIEEQNDFLGVKTPEEMKLVTSRMPGIFIEGWAPKLLENTKLLIQKNVEMKILEQMPKDEFLRSVD</sequence>